<dbReference type="AlphaFoldDB" id="A0A4P6YUF3"/>
<dbReference type="PROSITE" id="PS01129">
    <property type="entry name" value="PSI_RLU"/>
    <property type="match status" value="1"/>
</dbReference>
<dbReference type="InterPro" id="IPR006145">
    <property type="entry name" value="PsdUridine_synth_RsuA/RluA"/>
</dbReference>
<comment type="catalytic activity">
    <reaction evidence="1">
        <text>a uridine in RNA = a pseudouridine in RNA</text>
        <dbReference type="Rhea" id="RHEA:48348"/>
        <dbReference type="Rhea" id="RHEA-COMP:12068"/>
        <dbReference type="Rhea" id="RHEA-COMP:12069"/>
        <dbReference type="ChEBI" id="CHEBI:65314"/>
        <dbReference type="ChEBI" id="CHEBI:65315"/>
    </reaction>
</comment>
<dbReference type="CDD" id="cd02869">
    <property type="entry name" value="PseudoU_synth_RluA_like"/>
    <property type="match status" value="1"/>
</dbReference>
<evidence type="ECO:0000256" key="4">
    <source>
        <dbReference type="ARBA" id="ARBA00031870"/>
    </source>
</evidence>
<dbReference type="KEGG" id="wei:EQG49_08040"/>
<dbReference type="GO" id="GO:0000455">
    <property type="term" value="P:enzyme-directed rRNA pseudouridine synthesis"/>
    <property type="evidence" value="ECO:0007669"/>
    <property type="project" value="TreeGrafter"/>
</dbReference>
<dbReference type="GO" id="GO:0140098">
    <property type="term" value="F:catalytic activity, acting on RNA"/>
    <property type="evidence" value="ECO:0007669"/>
    <property type="project" value="UniProtKB-ARBA"/>
</dbReference>
<feature type="domain" description="Pseudouridine synthase RsuA/RluA-like" evidence="6">
    <location>
        <begin position="93"/>
        <end position="244"/>
    </location>
</feature>
<evidence type="ECO:0000259" key="6">
    <source>
        <dbReference type="Pfam" id="PF00849"/>
    </source>
</evidence>
<comment type="similarity">
    <text evidence="2">Belongs to the pseudouridine synthase RluA family.</text>
</comment>
<reference evidence="8" key="1">
    <citation type="submission" date="2019-03" db="EMBL/GenBank/DDBJ databases">
        <title>Weissella sp. 26KH-42 Genome sequencing.</title>
        <authorList>
            <person name="Heo J."/>
            <person name="Kim S.-J."/>
            <person name="Kim J.-S."/>
            <person name="Hong S.-B."/>
            <person name="Kwon S.-W."/>
        </authorList>
    </citation>
    <scope>NUCLEOTIDE SEQUENCE [LARGE SCALE GENOMIC DNA]</scope>
    <source>
        <strain evidence="8">26KH-42</strain>
    </source>
</reference>
<evidence type="ECO:0000313" key="7">
    <source>
        <dbReference type="EMBL" id="QBO36419.1"/>
    </source>
</evidence>
<dbReference type="Pfam" id="PF00849">
    <property type="entry name" value="PseudoU_synth_2"/>
    <property type="match status" value="1"/>
</dbReference>
<evidence type="ECO:0000256" key="3">
    <source>
        <dbReference type="ARBA" id="ARBA00023235"/>
    </source>
</evidence>
<keyword evidence="8" id="KW-1185">Reference proteome</keyword>
<organism evidence="7 8">
    <name type="scientific">Periweissella cryptocerci</name>
    <dbReference type="NCBI Taxonomy" id="2506420"/>
    <lineage>
        <taxon>Bacteria</taxon>
        <taxon>Bacillati</taxon>
        <taxon>Bacillota</taxon>
        <taxon>Bacilli</taxon>
        <taxon>Lactobacillales</taxon>
        <taxon>Lactobacillaceae</taxon>
        <taxon>Periweissella</taxon>
    </lineage>
</organism>
<sequence>MQTWDKHLVLPANQPAISIKEQLTAWKIPKRIRGAIRMREGLELNGKYQPTNTILKPGDELDLHFIDSDFMTPESNYVSDDSVKLDVIFENDDLMVVNKPRGYKSHPNSPGEDQTMMNFAAAYLADQPGKAPYMVHRLDKETSGALIIAKNPIVVPILDQMIGDKIIGRTYLAWVCGNLAESHGVIDAAIGEDPVDDRKRLIDGANALPAVTKWAKVHMVYQNTLLRLQLETGRTHQLRVHLASIGHPIVGDKLYNPSSNYEGGMLLHSATVELHVPFSDEVRSIGAKLPGHFPVNLKKTVQ</sequence>
<dbReference type="InterPro" id="IPR020103">
    <property type="entry name" value="PsdUridine_synth_cat_dom_sf"/>
</dbReference>
<dbReference type="OrthoDB" id="9773999at2"/>
<dbReference type="InterPro" id="IPR050188">
    <property type="entry name" value="RluA_PseudoU_synthase"/>
</dbReference>
<dbReference type="GO" id="GO:0003723">
    <property type="term" value="F:RNA binding"/>
    <property type="evidence" value="ECO:0007669"/>
    <property type="project" value="InterPro"/>
</dbReference>
<protein>
    <recommendedName>
        <fullName evidence="4">RNA pseudouridylate synthase</fullName>
    </recommendedName>
    <alternativeName>
        <fullName evidence="5">RNA-uridine isomerase</fullName>
    </alternativeName>
</protein>
<keyword evidence="3" id="KW-0413">Isomerase</keyword>
<dbReference type="Gene3D" id="3.30.2350.10">
    <property type="entry name" value="Pseudouridine synthase"/>
    <property type="match status" value="1"/>
</dbReference>
<dbReference type="SUPFAM" id="SSF55120">
    <property type="entry name" value="Pseudouridine synthase"/>
    <property type="match status" value="1"/>
</dbReference>
<evidence type="ECO:0000256" key="2">
    <source>
        <dbReference type="ARBA" id="ARBA00010876"/>
    </source>
</evidence>
<dbReference type="RefSeq" id="WP_133363496.1">
    <property type="nucleotide sequence ID" value="NZ_CP037940.1"/>
</dbReference>
<dbReference type="Proteomes" id="UP000292886">
    <property type="component" value="Chromosome"/>
</dbReference>
<dbReference type="GO" id="GO:0009982">
    <property type="term" value="F:pseudouridine synthase activity"/>
    <property type="evidence" value="ECO:0007669"/>
    <property type="project" value="InterPro"/>
</dbReference>
<dbReference type="PANTHER" id="PTHR21600:SF44">
    <property type="entry name" value="RIBOSOMAL LARGE SUBUNIT PSEUDOURIDINE SYNTHASE D"/>
    <property type="match status" value="1"/>
</dbReference>
<dbReference type="EMBL" id="CP037940">
    <property type="protein sequence ID" value="QBO36419.1"/>
    <property type="molecule type" value="Genomic_DNA"/>
</dbReference>
<proteinExistence type="inferred from homology"/>
<evidence type="ECO:0000256" key="1">
    <source>
        <dbReference type="ARBA" id="ARBA00000073"/>
    </source>
</evidence>
<gene>
    <name evidence="7" type="ORF">EQG49_08040</name>
</gene>
<evidence type="ECO:0000256" key="5">
    <source>
        <dbReference type="ARBA" id="ARBA00033164"/>
    </source>
</evidence>
<accession>A0A4P6YUF3</accession>
<name>A0A4P6YUF3_9LACO</name>
<dbReference type="PANTHER" id="PTHR21600">
    <property type="entry name" value="MITOCHONDRIAL RNA PSEUDOURIDINE SYNTHASE"/>
    <property type="match status" value="1"/>
</dbReference>
<evidence type="ECO:0000313" key="8">
    <source>
        <dbReference type="Proteomes" id="UP000292886"/>
    </source>
</evidence>
<dbReference type="InterPro" id="IPR006224">
    <property type="entry name" value="PsdUridine_synth_RluA-like_CS"/>
</dbReference>